<sequence>MSNRCSDLKLATTYLDLDGGGSYDRRDSPTLFTTHTTTSNQFSRALANLSVWSSVWFVELDGNIGDGESHGGSEKRGKGSDSGRSGYKGGCGCWSRGLFRRLPSSGRGASRRRGDVGQAGGWWVKETTTNGEGLDPEERRDWCASRAVLGSGRRSRRRLRERRCLLGVGWS</sequence>
<organism evidence="2 3">
    <name type="scientific">Asparagus officinalis</name>
    <name type="common">Garden asparagus</name>
    <dbReference type="NCBI Taxonomy" id="4686"/>
    <lineage>
        <taxon>Eukaryota</taxon>
        <taxon>Viridiplantae</taxon>
        <taxon>Streptophyta</taxon>
        <taxon>Embryophyta</taxon>
        <taxon>Tracheophyta</taxon>
        <taxon>Spermatophyta</taxon>
        <taxon>Magnoliopsida</taxon>
        <taxon>Liliopsida</taxon>
        <taxon>Asparagales</taxon>
        <taxon>Asparagaceae</taxon>
        <taxon>Asparagoideae</taxon>
        <taxon>Asparagus</taxon>
    </lineage>
</organism>
<feature type="region of interest" description="Disordered" evidence="1">
    <location>
        <begin position="67"/>
        <end position="86"/>
    </location>
</feature>
<dbReference type="AlphaFoldDB" id="A0A5P1FGZ6"/>
<protein>
    <submittedName>
        <fullName evidence="2">Uncharacterized protein</fullName>
    </submittedName>
</protein>
<feature type="region of interest" description="Disordered" evidence="1">
    <location>
        <begin position="104"/>
        <end position="136"/>
    </location>
</feature>
<proteinExistence type="predicted"/>
<dbReference type="EMBL" id="CM007383">
    <property type="protein sequence ID" value="ONK75860.1"/>
    <property type="molecule type" value="Genomic_DNA"/>
</dbReference>
<gene>
    <name evidence="2" type="ORF">A4U43_C03F21310</name>
</gene>
<dbReference type="Gramene" id="ONK75860">
    <property type="protein sequence ID" value="ONK75860"/>
    <property type="gene ID" value="A4U43_C03F21310"/>
</dbReference>
<evidence type="ECO:0000313" key="2">
    <source>
        <dbReference type="EMBL" id="ONK75860.1"/>
    </source>
</evidence>
<name>A0A5P1FGZ6_ASPOF</name>
<evidence type="ECO:0000256" key="1">
    <source>
        <dbReference type="SAM" id="MobiDB-lite"/>
    </source>
</evidence>
<keyword evidence="3" id="KW-1185">Reference proteome</keyword>
<evidence type="ECO:0000313" key="3">
    <source>
        <dbReference type="Proteomes" id="UP000243459"/>
    </source>
</evidence>
<feature type="compositionally biased region" description="Basic and acidic residues" evidence="1">
    <location>
        <begin position="67"/>
        <end position="81"/>
    </location>
</feature>
<reference evidence="3" key="1">
    <citation type="journal article" date="2017" name="Nat. Commun.">
        <title>The asparagus genome sheds light on the origin and evolution of a young Y chromosome.</title>
        <authorList>
            <person name="Harkess A."/>
            <person name="Zhou J."/>
            <person name="Xu C."/>
            <person name="Bowers J.E."/>
            <person name="Van der Hulst R."/>
            <person name="Ayyampalayam S."/>
            <person name="Mercati F."/>
            <person name="Riccardi P."/>
            <person name="McKain M.R."/>
            <person name="Kakrana A."/>
            <person name="Tang H."/>
            <person name="Ray J."/>
            <person name="Groenendijk J."/>
            <person name="Arikit S."/>
            <person name="Mathioni S.M."/>
            <person name="Nakano M."/>
            <person name="Shan H."/>
            <person name="Telgmann-Rauber A."/>
            <person name="Kanno A."/>
            <person name="Yue Z."/>
            <person name="Chen H."/>
            <person name="Li W."/>
            <person name="Chen Y."/>
            <person name="Xu X."/>
            <person name="Zhang Y."/>
            <person name="Luo S."/>
            <person name="Chen H."/>
            <person name="Gao J."/>
            <person name="Mao Z."/>
            <person name="Pires J.C."/>
            <person name="Luo M."/>
            <person name="Kudrna D."/>
            <person name="Wing R.A."/>
            <person name="Meyers B.C."/>
            <person name="Yi K."/>
            <person name="Kong H."/>
            <person name="Lavrijsen P."/>
            <person name="Sunseri F."/>
            <person name="Falavigna A."/>
            <person name="Ye Y."/>
            <person name="Leebens-Mack J.H."/>
            <person name="Chen G."/>
        </authorList>
    </citation>
    <scope>NUCLEOTIDE SEQUENCE [LARGE SCALE GENOMIC DNA]</scope>
    <source>
        <strain evidence="3">cv. DH0086</strain>
    </source>
</reference>
<dbReference type="Proteomes" id="UP000243459">
    <property type="component" value="Chromosome 3"/>
</dbReference>
<accession>A0A5P1FGZ6</accession>